<dbReference type="RefSeq" id="XP_026624537.1">
    <property type="nucleotide sequence ID" value="XM_026766907.1"/>
</dbReference>
<reference evidence="2 3" key="1">
    <citation type="submission" date="2018-07" db="EMBL/GenBank/DDBJ databases">
        <title>The genomes of Aspergillus section Nigri reveals drivers in fungal speciation.</title>
        <authorList>
            <consortium name="DOE Joint Genome Institute"/>
            <person name="Vesth T.C."/>
            <person name="Nybo J."/>
            <person name="Theobald S."/>
            <person name="Brandl J."/>
            <person name="Frisvad J.C."/>
            <person name="Nielsen K.F."/>
            <person name="Lyhne E.K."/>
            <person name="Kogle M.E."/>
            <person name="Kuo A."/>
            <person name="Riley R."/>
            <person name="Clum A."/>
            <person name="Nolan M."/>
            <person name="Lipzen A."/>
            <person name="Salamov A."/>
            <person name="Henrissat B."/>
            <person name="Wiebenga A."/>
            <person name="De vries R.P."/>
            <person name="Grigoriev I.V."/>
            <person name="Mortensen U.H."/>
            <person name="Andersen M.R."/>
            <person name="Baker S.E."/>
        </authorList>
    </citation>
    <scope>NUCLEOTIDE SEQUENCE [LARGE SCALE GENOMIC DNA]</scope>
    <source>
        <strain evidence="2 3">CBS 139.54b</strain>
    </source>
</reference>
<evidence type="ECO:0000313" key="3">
    <source>
        <dbReference type="Proteomes" id="UP000253729"/>
    </source>
</evidence>
<feature type="compositionally biased region" description="Polar residues" evidence="1">
    <location>
        <begin position="7"/>
        <end position="20"/>
    </location>
</feature>
<dbReference type="AlphaFoldDB" id="A0A3F3PXA8"/>
<dbReference type="EMBL" id="KZ852054">
    <property type="protein sequence ID" value="RDH31515.1"/>
    <property type="molecule type" value="Genomic_DNA"/>
</dbReference>
<keyword evidence="3" id="KW-1185">Reference proteome</keyword>
<gene>
    <name evidence="2" type="ORF">BDQ94DRAFT_146867</name>
</gene>
<sequence>MMPTLPVSPQQGNSGLPTTYSSRTASSFQCSCNLIRPPSQYGLMTVQHCNVTPAYSLDPTCWVALGEKQVICMLCLLIPAKEQTRALQDFSLCLFLVTFFILAAREALPIGCEINYPAVIEGSCNVMAKSHHISWCRQKVQIPSSVSEGEVIMQFS</sequence>
<dbReference type="Proteomes" id="UP000253729">
    <property type="component" value="Unassembled WGS sequence"/>
</dbReference>
<accession>A0A3F3PXA8</accession>
<evidence type="ECO:0000256" key="1">
    <source>
        <dbReference type="SAM" id="MobiDB-lite"/>
    </source>
</evidence>
<name>A0A3F3PXA8_9EURO</name>
<protein>
    <submittedName>
        <fullName evidence="2">Uncharacterized protein</fullName>
    </submittedName>
</protein>
<feature type="region of interest" description="Disordered" evidence="1">
    <location>
        <begin position="1"/>
        <end position="20"/>
    </location>
</feature>
<dbReference type="GeneID" id="38135263"/>
<proteinExistence type="predicted"/>
<organism evidence="2 3">
    <name type="scientific">Aspergillus welwitschiae</name>
    <dbReference type="NCBI Taxonomy" id="1341132"/>
    <lineage>
        <taxon>Eukaryota</taxon>
        <taxon>Fungi</taxon>
        <taxon>Dikarya</taxon>
        <taxon>Ascomycota</taxon>
        <taxon>Pezizomycotina</taxon>
        <taxon>Eurotiomycetes</taxon>
        <taxon>Eurotiomycetidae</taxon>
        <taxon>Eurotiales</taxon>
        <taxon>Aspergillaceae</taxon>
        <taxon>Aspergillus</taxon>
        <taxon>Aspergillus subgen. Circumdati</taxon>
    </lineage>
</organism>
<evidence type="ECO:0000313" key="2">
    <source>
        <dbReference type="EMBL" id="RDH31515.1"/>
    </source>
</evidence>